<evidence type="ECO:0000256" key="5">
    <source>
        <dbReference type="ARBA" id="ARBA00022729"/>
    </source>
</evidence>
<dbReference type="InterPro" id="IPR001220">
    <property type="entry name" value="Legume_lectin_dom"/>
</dbReference>
<keyword evidence="10 12" id="KW-0472">Membrane</keyword>
<evidence type="ECO:0000256" key="13">
    <source>
        <dbReference type="SAM" id="SignalP"/>
    </source>
</evidence>
<keyword evidence="5 13" id="KW-0732">Signal</keyword>
<dbReference type="CDD" id="cd06899">
    <property type="entry name" value="lectin_legume_LecRK_Arcelin_ConA"/>
    <property type="match status" value="1"/>
</dbReference>
<evidence type="ECO:0000256" key="1">
    <source>
        <dbReference type="ARBA" id="ARBA00004479"/>
    </source>
</evidence>
<evidence type="ECO:0000313" key="16">
    <source>
        <dbReference type="Proteomes" id="UP000078284"/>
    </source>
</evidence>
<dbReference type="Gene3D" id="2.60.120.200">
    <property type="match status" value="1"/>
</dbReference>
<dbReference type="ExpressionAtlas" id="A0A178V803">
    <property type="expression patterns" value="baseline and differential"/>
</dbReference>
<organism evidence="15 16">
    <name type="scientific">Arabidopsis thaliana</name>
    <name type="common">Mouse-ear cress</name>
    <dbReference type="NCBI Taxonomy" id="3702"/>
    <lineage>
        <taxon>Eukaryota</taxon>
        <taxon>Viridiplantae</taxon>
        <taxon>Streptophyta</taxon>
        <taxon>Embryophyta</taxon>
        <taxon>Tracheophyta</taxon>
        <taxon>Spermatophyta</taxon>
        <taxon>Magnoliopsida</taxon>
        <taxon>eudicotyledons</taxon>
        <taxon>Gunneridae</taxon>
        <taxon>Pentapetalae</taxon>
        <taxon>rosids</taxon>
        <taxon>malvids</taxon>
        <taxon>Brassicales</taxon>
        <taxon>Brassicaceae</taxon>
        <taxon>Camelineae</taxon>
        <taxon>Arabidopsis</taxon>
    </lineage>
</organism>
<dbReference type="PANTHER" id="PTHR27007">
    <property type="match status" value="1"/>
</dbReference>
<keyword evidence="9 12" id="KW-1133">Transmembrane helix</keyword>
<keyword evidence="7" id="KW-0547">Nucleotide-binding</keyword>
<keyword evidence="11" id="KW-0675">Receptor</keyword>
<comment type="similarity">
    <text evidence="2">In the N-terminal section; belongs to the leguminous lectin family.</text>
</comment>
<evidence type="ECO:0000256" key="3">
    <source>
        <dbReference type="ARBA" id="ARBA00010217"/>
    </source>
</evidence>
<protein>
    <recommendedName>
        <fullName evidence="14">Protein kinase domain-containing protein</fullName>
    </recommendedName>
</protein>
<comment type="similarity">
    <text evidence="3">In the C-terminal section; belongs to the protein kinase superfamily. Ser/Thr protein kinase family.</text>
</comment>
<accession>A0A178V803</accession>
<dbReference type="GO" id="GO:0004672">
    <property type="term" value="F:protein kinase activity"/>
    <property type="evidence" value="ECO:0007669"/>
    <property type="project" value="InterPro"/>
</dbReference>
<dbReference type="GO" id="GO:0051707">
    <property type="term" value="P:response to other organism"/>
    <property type="evidence" value="ECO:0007669"/>
    <property type="project" value="UniProtKB-ARBA"/>
</dbReference>
<dbReference type="GO" id="GO:0016020">
    <property type="term" value="C:membrane"/>
    <property type="evidence" value="ECO:0007669"/>
    <property type="project" value="UniProtKB-SubCell"/>
</dbReference>
<dbReference type="Proteomes" id="UP000078284">
    <property type="component" value="Chromosome 3"/>
</dbReference>
<evidence type="ECO:0000256" key="7">
    <source>
        <dbReference type="ARBA" id="ARBA00022741"/>
    </source>
</evidence>
<sequence>MPSELKVLHIVLVLLYTLSSSTYNSNGNWTLEGSAADNSIGDTILTNTKKHSCGQTFNNESIPIKDSSFSFHFLFGIVPEHTQSGSHSMSFVISPTAGLPGASSDQYLELFNETTNGKSSNHVIAIELDIQKDQEFGDIDDNHVGININGLTSVVSASAGYYDDKDGIFRNLSLISGKVMRLSIVYSHPDQQLNVTLFPAEIPVPPRKPLLSLNRDLSPYFLEEMYYGYTASTGSIGAFHYMLSSYATPKVENPTWEFIVVPTLPPYPKKSSDRTKKILAVCLTLAVFAVFVASGICFVFYTRHKKVKEVLEEWEIQYGPHRFAYKELLNATKDFKEKQLLGKGGFGMSEFLAEISTIGRLRHPNLVRLLGYCRHKENLYLVYDFMPNGSLDKYLDRNENQERLTWEQRFKIIKDVASALLHLHQEWGLDPQTSRVAGTFGYIAPELLRTGRATTSTDVYAFGLVMLEVVCGKRMIERRAPENEEVLVDWILELWESGKLFDAAEESIRQEQNRGEIELLLKLGLLCAHHTELIRPNMSAVMQILNGVSQLPDNLLDVVRAENLRGMPETSIEVLLGLNLYSVGTMTLTNSFLSHGR</sequence>
<feature type="chain" id="PRO_5008094707" description="Protein kinase domain-containing protein" evidence="13">
    <location>
        <begin position="25"/>
        <end position="597"/>
    </location>
</feature>
<keyword evidence="6" id="KW-0430">Lectin</keyword>
<feature type="signal peptide" evidence="13">
    <location>
        <begin position="1"/>
        <end position="24"/>
    </location>
</feature>
<dbReference type="GO" id="GO:0005524">
    <property type="term" value="F:ATP binding"/>
    <property type="evidence" value="ECO:0007669"/>
    <property type="project" value="UniProtKB-KW"/>
</dbReference>
<evidence type="ECO:0000259" key="14">
    <source>
        <dbReference type="PROSITE" id="PS50011"/>
    </source>
</evidence>
<dbReference type="PROSITE" id="PS50011">
    <property type="entry name" value="PROTEIN_KINASE_DOM"/>
    <property type="match status" value="1"/>
</dbReference>
<dbReference type="GO" id="GO:0030246">
    <property type="term" value="F:carbohydrate binding"/>
    <property type="evidence" value="ECO:0007669"/>
    <property type="project" value="UniProtKB-KW"/>
</dbReference>
<dbReference type="Pfam" id="PF00139">
    <property type="entry name" value="Lectin_legB"/>
    <property type="match status" value="1"/>
</dbReference>
<reference evidence="16" key="1">
    <citation type="journal article" date="2016" name="Proc. Natl. Acad. Sci. U.S.A.">
        <title>Chromosome-level assembly of Arabidopsis thaliana Ler reveals the extent of translocation and inversion polymorphisms.</title>
        <authorList>
            <person name="Zapata L."/>
            <person name="Ding J."/>
            <person name="Willing E.M."/>
            <person name="Hartwig B."/>
            <person name="Bezdan D."/>
            <person name="Jiao W.B."/>
            <person name="Patel V."/>
            <person name="Velikkakam James G."/>
            <person name="Koornneef M."/>
            <person name="Ossowski S."/>
            <person name="Schneeberger K."/>
        </authorList>
    </citation>
    <scope>NUCLEOTIDE SEQUENCE [LARGE SCALE GENOMIC DNA]</scope>
    <source>
        <strain evidence="16">cv. Landsberg erecta</strain>
    </source>
</reference>
<evidence type="ECO:0000256" key="2">
    <source>
        <dbReference type="ARBA" id="ARBA00008536"/>
    </source>
</evidence>
<evidence type="ECO:0000256" key="8">
    <source>
        <dbReference type="ARBA" id="ARBA00022840"/>
    </source>
</evidence>
<dbReference type="InterPro" id="IPR011009">
    <property type="entry name" value="Kinase-like_dom_sf"/>
</dbReference>
<dbReference type="AlphaFoldDB" id="A0A178V803"/>
<dbReference type="InterPro" id="IPR001245">
    <property type="entry name" value="Ser-Thr/Tyr_kinase_cat_dom"/>
</dbReference>
<dbReference type="SUPFAM" id="SSF56112">
    <property type="entry name" value="Protein kinase-like (PK-like)"/>
    <property type="match status" value="1"/>
</dbReference>
<evidence type="ECO:0000256" key="12">
    <source>
        <dbReference type="SAM" id="Phobius"/>
    </source>
</evidence>
<feature type="transmembrane region" description="Helical" evidence="12">
    <location>
        <begin position="278"/>
        <end position="301"/>
    </location>
</feature>
<evidence type="ECO:0000313" key="15">
    <source>
        <dbReference type="EMBL" id="OAP02347.1"/>
    </source>
</evidence>
<dbReference type="EMBL" id="LUHQ01000003">
    <property type="protein sequence ID" value="OAP02347.1"/>
    <property type="molecule type" value="Genomic_DNA"/>
</dbReference>
<dbReference type="Pfam" id="PF07714">
    <property type="entry name" value="PK_Tyr_Ser-Thr"/>
    <property type="match status" value="2"/>
</dbReference>
<dbReference type="InterPro" id="IPR050528">
    <property type="entry name" value="L-type_Lectin-RKs"/>
</dbReference>
<comment type="subcellular location">
    <subcellularLocation>
        <location evidence="1">Membrane</location>
        <topology evidence="1">Single-pass type I membrane protein</topology>
    </subcellularLocation>
</comment>
<dbReference type="InterPro" id="IPR013320">
    <property type="entry name" value="ConA-like_dom_sf"/>
</dbReference>
<evidence type="ECO:0000256" key="6">
    <source>
        <dbReference type="ARBA" id="ARBA00022734"/>
    </source>
</evidence>
<keyword evidence="4 12" id="KW-0812">Transmembrane</keyword>
<evidence type="ECO:0000256" key="4">
    <source>
        <dbReference type="ARBA" id="ARBA00022692"/>
    </source>
</evidence>
<feature type="domain" description="Protein kinase" evidence="14">
    <location>
        <begin position="285"/>
        <end position="533"/>
    </location>
</feature>
<dbReference type="FunFam" id="2.60.120.200:FF:000571">
    <property type="entry name" value="Putative L-type lectin-domain containing receptor kinase V.8"/>
    <property type="match status" value="1"/>
</dbReference>
<evidence type="ECO:0000256" key="9">
    <source>
        <dbReference type="ARBA" id="ARBA00022989"/>
    </source>
</evidence>
<dbReference type="InterPro" id="IPR000719">
    <property type="entry name" value="Prot_kinase_dom"/>
</dbReference>
<proteinExistence type="inferred from homology"/>
<dbReference type="SUPFAM" id="SSF49899">
    <property type="entry name" value="Concanavalin A-like lectins/glucanases"/>
    <property type="match status" value="1"/>
</dbReference>
<comment type="caution">
    <text evidence="15">The sequence shown here is derived from an EMBL/GenBank/DDBJ whole genome shotgun (WGS) entry which is preliminary data.</text>
</comment>
<name>A0A178V803_ARATH</name>
<dbReference type="Gene3D" id="1.10.510.10">
    <property type="entry name" value="Transferase(Phosphotransferase) domain 1"/>
    <property type="match status" value="2"/>
</dbReference>
<gene>
    <name evidence="15" type="ordered locus">AXX17_At3g54150</name>
</gene>
<keyword evidence="8" id="KW-0067">ATP-binding</keyword>
<evidence type="ECO:0000256" key="11">
    <source>
        <dbReference type="ARBA" id="ARBA00023170"/>
    </source>
</evidence>
<dbReference type="GO" id="GO:0006952">
    <property type="term" value="P:defense response"/>
    <property type="evidence" value="ECO:0007669"/>
    <property type="project" value="UniProtKB-ARBA"/>
</dbReference>
<evidence type="ECO:0000256" key="10">
    <source>
        <dbReference type="ARBA" id="ARBA00023136"/>
    </source>
</evidence>